<feature type="domain" description="Helicase ATP-binding" evidence="8">
    <location>
        <begin position="35"/>
        <end position="206"/>
    </location>
</feature>
<dbReference type="PROSITE" id="PS51194">
    <property type="entry name" value="HELICASE_CTER"/>
    <property type="match status" value="1"/>
</dbReference>
<gene>
    <name evidence="11" type="primary">dbpA</name>
    <name evidence="11" type="ORF">INH39_00025</name>
</gene>
<dbReference type="InterPro" id="IPR014014">
    <property type="entry name" value="RNA_helicase_DEAD_Q_motif"/>
</dbReference>
<keyword evidence="4 7" id="KW-0067">ATP-binding</keyword>
<dbReference type="GO" id="GO:0003724">
    <property type="term" value="F:RNA helicase activity"/>
    <property type="evidence" value="ECO:0007669"/>
    <property type="project" value="UniProtKB-EC"/>
</dbReference>
<dbReference type="Gene3D" id="3.40.50.300">
    <property type="entry name" value="P-loop containing nucleotide triphosphate hydrolases"/>
    <property type="match status" value="2"/>
</dbReference>
<evidence type="ECO:0000256" key="7">
    <source>
        <dbReference type="RuleBase" id="RU000492"/>
    </source>
</evidence>
<feature type="domain" description="DEAD-box RNA helicase Q" evidence="10">
    <location>
        <begin position="4"/>
        <end position="32"/>
    </location>
</feature>
<feature type="short sequence motif" description="Q motif" evidence="6">
    <location>
        <begin position="4"/>
        <end position="32"/>
    </location>
</feature>
<dbReference type="Pfam" id="PF00271">
    <property type="entry name" value="Helicase_C"/>
    <property type="match status" value="1"/>
</dbReference>
<dbReference type="RefSeq" id="WP_243491445.1">
    <property type="nucleotide sequence ID" value="NZ_CP063361.1"/>
</dbReference>
<organism evidence="11 12">
    <name type="scientific">Massilia violaceinigra</name>
    <dbReference type="NCBI Taxonomy" id="2045208"/>
    <lineage>
        <taxon>Bacteria</taxon>
        <taxon>Pseudomonadati</taxon>
        <taxon>Pseudomonadota</taxon>
        <taxon>Betaproteobacteria</taxon>
        <taxon>Burkholderiales</taxon>
        <taxon>Oxalobacteraceae</taxon>
        <taxon>Telluria group</taxon>
        <taxon>Massilia</taxon>
    </lineage>
</organism>
<keyword evidence="1 7" id="KW-0547">Nucleotide-binding</keyword>
<proteinExistence type="inferred from homology"/>
<keyword evidence="3 7" id="KW-0347">Helicase</keyword>
<dbReference type="InterPro" id="IPR000629">
    <property type="entry name" value="RNA-helicase_DEAD-box_CS"/>
</dbReference>
<dbReference type="EMBL" id="CP063361">
    <property type="protein sequence ID" value="UOD30196.1"/>
    <property type="molecule type" value="Genomic_DNA"/>
</dbReference>
<keyword evidence="12" id="KW-1185">Reference proteome</keyword>
<dbReference type="SMART" id="SM00487">
    <property type="entry name" value="DEXDc"/>
    <property type="match status" value="1"/>
</dbReference>
<dbReference type="InterPro" id="IPR012677">
    <property type="entry name" value="Nucleotide-bd_a/b_plait_sf"/>
</dbReference>
<comment type="similarity">
    <text evidence="5 7">Belongs to the DEAD box helicase family.</text>
</comment>
<dbReference type="CDD" id="cd18787">
    <property type="entry name" value="SF2_C_DEAD"/>
    <property type="match status" value="1"/>
</dbReference>
<dbReference type="PROSITE" id="PS51195">
    <property type="entry name" value="Q_MOTIF"/>
    <property type="match status" value="1"/>
</dbReference>
<dbReference type="SMART" id="SM00490">
    <property type="entry name" value="HELICc"/>
    <property type="match status" value="1"/>
</dbReference>
<evidence type="ECO:0000256" key="4">
    <source>
        <dbReference type="ARBA" id="ARBA00022840"/>
    </source>
</evidence>
<dbReference type="EC" id="3.6.4.13" evidence="11"/>
<dbReference type="PROSITE" id="PS00039">
    <property type="entry name" value="DEAD_ATP_HELICASE"/>
    <property type="match status" value="1"/>
</dbReference>
<dbReference type="InterPro" id="IPR014001">
    <property type="entry name" value="Helicase_ATP-bd"/>
</dbReference>
<evidence type="ECO:0000259" key="9">
    <source>
        <dbReference type="PROSITE" id="PS51194"/>
    </source>
</evidence>
<dbReference type="InterPro" id="IPR050079">
    <property type="entry name" value="DEAD_box_RNA_helicase"/>
</dbReference>
<evidence type="ECO:0000259" key="8">
    <source>
        <dbReference type="PROSITE" id="PS51192"/>
    </source>
</evidence>
<evidence type="ECO:0000313" key="12">
    <source>
        <dbReference type="Proteomes" id="UP000831532"/>
    </source>
</evidence>
<dbReference type="InterPro" id="IPR001650">
    <property type="entry name" value="Helicase_C-like"/>
</dbReference>
<dbReference type="NCBIfam" id="NF008744">
    <property type="entry name" value="PRK11776.1"/>
    <property type="match status" value="1"/>
</dbReference>
<evidence type="ECO:0000256" key="5">
    <source>
        <dbReference type="ARBA" id="ARBA00038437"/>
    </source>
</evidence>
<dbReference type="CDD" id="cd00268">
    <property type="entry name" value="DEADc"/>
    <property type="match status" value="1"/>
</dbReference>
<dbReference type="Pfam" id="PF03880">
    <property type="entry name" value="DbpA"/>
    <property type="match status" value="1"/>
</dbReference>
<dbReference type="InterPro" id="IPR044742">
    <property type="entry name" value="DEAD/DEAH_RhlB"/>
</dbReference>
<evidence type="ECO:0000256" key="1">
    <source>
        <dbReference type="ARBA" id="ARBA00022741"/>
    </source>
</evidence>
<name>A0ABY4A625_9BURK</name>
<dbReference type="GO" id="GO:0016787">
    <property type="term" value="F:hydrolase activity"/>
    <property type="evidence" value="ECO:0007669"/>
    <property type="project" value="UniProtKB-KW"/>
</dbReference>
<dbReference type="Gene3D" id="3.30.70.330">
    <property type="match status" value="1"/>
</dbReference>
<feature type="domain" description="Helicase C-terminal" evidence="9">
    <location>
        <begin position="216"/>
        <end position="378"/>
    </location>
</feature>
<protein>
    <submittedName>
        <fullName evidence="11">ATP-dependent RNA helicase DbpA</fullName>
        <ecNumber evidence="11">3.6.4.13</ecNumber>
    </submittedName>
</protein>
<evidence type="ECO:0000256" key="6">
    <source>
        <dbReference type="PROSITE-ProRule" id="PRU00552"/>
    </source>
</evidence>
<dbReference type="InterPro" id="IPR011545">
    <property type="entry name" value="DEAD/DEAH_box_helicase_dom"/>
</dbReference>
<dbReference type="PANTHER" id="PTHR47959:SF1">
    <property type="entry name" value="ATP-DEPENDENT RNA HELICASE DBPA"/>
    <property type="match status" value="1"/>
</dbReference>
<evidence type="ECO:0000259" key="10">
    <source>
        <dbReference type="PROSITE" id="PS51195"/>
    </source>
</evidence>
<accession>A0ABY4A625</accession>
<keyword evidence="2 7" id="KW-0378">Hydrolase</keyword>
<sequence>MNPNAFATLPLTATFLANLDSLGYKEMTDIQTKSLPHVLDGRDLIAQAKTGSGKTAAFGIGILHKLNPAWFAVQGLVLCPTRELADQVANELRRLARGEGNIKVLTLTGGAPMRPQIASLEHGAHIVVGTPGRIRDHLGRGSIDLSKVQTLVLDEADRMTDMGFYDEIAGIVSACPSRRQTLLFSATYPDDIRRATELFLRNPVEVVVEAQHSGDQIEQRFYEVGFDNRDQAVGRLLKHFKPVSALAFCNTKVHCRELADELRAQGFSALALYGELEQRERDEILVLFSNRSCSVLVATDVAARGLDIANLGAVINADVSKDTEVHIHRVGRTGRAGESGLALTLCAPNEKKWVKLIEEYQHAPVDWHPLSELADDGEAAAPAPMVTLVIMGGKKDKLRPGDLLGALTGDAGLTKEQVGKINVFEFMTYVALDRHVAEQAFQRLNAGNKLGRDFGNIKGRSFKMRFIDA</sequence>
<evidence type="ECO:0000256" key="2">
    <source>
        <dbReference type="ARBA" id="ARBA00022801"/>
    </source>
</evidence>
<dbReference type="PROSITE" id="PS51192">
    <property type="entry name" value="HELICASE_ATP_BIND_1"/>
    <property type="match status" value="1"/>
</dbReference>
<dbReference type="Pfam" id="PF00270">
    <property type="entry name" value="DEAD"/>
    <property type="match status" value="1"/>
</dbReference>
<reference evidence="11 12" key="1">
    <citation type="submission" date="2020-10" db="EMBL/GenBank/DDBJ databases">
        <title>Genome analysis of Massilia species.</title>
        <authorList>
            <person name="Jung D.-H."/>
        </authorList>
    </citation>
    <scope>NUCLEOTIDE SEQUENCE [LARGE SCALE GENOMIC DNA]</scope>
    <source>
        <strain evidence="12">sipir</strain>
    </source>
</reference>
<dbReference type="PANTHER" id="PTHR47959">
    <property type="entry name" value="ATP-DEPENDENT RNA HELICASE RHLE-RELATED"/>
    <property type="match status" value="1"/>
</dbReference>
<dbReference type="SUPFAM" id="SSF52540">
    <property type="entry name" value="P-loop containing nucleoside triphosphate hydrolases"/>
    <property type="match status" value="1"/>
</dbReference>
<dbReference type="InterPro" id="IPR027417">
    <property type="entry name" value="P-loop_NTPase"/>
</dbReference>
<dbReference type="InterPro" id="IPR005580">
    <property type="entry name" value="DbpA/CsdA_RNA-bd_dom"/>
</dbReference>
<dbReference type="Proteomes" id="UP000831532">
    <property type="component" value="Chromosome"/>
</dbReference>
<evidence type="ECO:0000256" key="3">
    <source>
        <dbReference type="ARBA" id="ARBA00022806"/>
    </source>
</evidence>
<evidence type="ECO:0000313" key="11">
    <source>
        <dbReference type="EMBL" id="UOD30196.1"/>
    </source>
</evidence>